<comment type="subunit">
    <text evidence="6">Interacts with MinD and FtsZ.</text>
</comment>
<evidence type="ECO:0000256" key="2">
    <source>
        <dbReference type="ARBA" id="ARBA00022618"/>
    </source>
</evidence>
<reference evidence="9 10" key="1">
    <citation type="journal article" date="2019" name="Int. J. Syst. Evol. Microbiol.">
        <title>Limnobaculum parvum gen. nov., sp. nov., isolated from a freshwater lake.</title>
        <authorList>
            <person name="Baek C."/>
            <person name="Shin S.K."/>
            <person name="Yi H."/>
        </authorList>
    </citation>
    <scope>NUCLEOTIDE SEQUENCE [LARGE SCALE GENOMIC DNA]</scope>
    <source>
        <strain evidence="9 10">HYN0051</strain>
    </source>
</reference>
<comment type="similarity">
    <text evidence="1 6">Belongs to the MinC family.</text>
</comment>
<evidence type="ECO:0000256" key="4">
    <source>
        <dbReference type="ARBA" id="ARBA00023306"/>
    </source>
</evidence>
<proteinExistence type="inferred from homology"/>
<accession>A0A2Y9TV01</accession>
<evidence type="ECO:0000256" key="1">
    <source>
        <dbReference type="ARBA" id="ARBA00006291"/>
    </source>
</evidence>
<dbReference type="SUPFAM" id="SSF63848">
    <property type="entry name" value="Cell-division inhibitor MinC, C-terminal domain"/>
    <property type="match status" value="1"/>
</dbReference>
<dbReference type="NCBIfam" id="TIGR01222">
    <property type="entry name" value="minC"/>
    <property type="match status" value="1"/>
</dbReference>
<dbReference type="HAMAP" id="MF_00267">
    <property type="entry name" value="MinC"/>
    <property type="match status" value="1"/>
</dbReference>
<dbReference type="PANTHER" id="PTHR34108:SF1">
    <property type="entry name" value="SEPTUM SITE-DETERMINING PROTEIN MINC"/>
    <property type="match status" value="1"/>
</dbReference>
<evidence type="ECO:0000259" key="7">
    <source>
        <dbReference type="Pfam" id="PF03775"/>
    </source>
</evidence>
<gene>
    <name evidence="6" type="primary">minC</name>
    <name evidence="9" type="ORF">HYN51_02065</name>
</gene>
<evidence type="ECO:0000259" key="8">
    <source>
        <dbReference type="Pfam" id="PF05209"/>
    </source>
</evidence>
<dbReference type="OrthoDB" id="9794530at2"/>
<evidence type="ECO:0000313" key="9">
    <source>
        <dbReference type="EMBL" id="AWH87452.1"/>
    </source>
</evidence>
<keyword evidence="2 6" id="KW-0132">Cell division</keyword>
<evidence type="ECO:0000256" key="6">
    <source>
        <dbReference type="HAMAP-Rule" id="MF_00267"/>
    </source>
</evidence>
<dbReference type="InterPro" id="IPR013033">
    <property type="entry name" value="MinC"/>
</dbReference>
<dbReference type="InterPro" id="IPR016098">
    <property type="entry name" value="CAP/MinC_C"/>
</dbReference>
<keyword evidence="3 6" id="KW-0717">Septation</keyword>
<evidence type="ECO:0000256" key="3">
    <source>
        <dbReference type="ARBA" id="ARBA00023210"/>
    </source>
</evidence>
<dbReference type="GO" id="GO:0000917">
    <property type="term" value="P:division septum assembly"/>
    <property type="evidence" value="ECO:0007669"/>
    <property type="project" value="UniProtKB-KW"/>
</dbReference>
<dbReference type="Pfam" id="PF05209">
    <property type="entry name" value="MinC_N"/>
    <property type="match status" value="1"/>
</dbReference>
<comment type="function">
    <text evidence="5 6">Cell division inhibitor that blocks the formation of polar Z ring septums. Rapidly oscillates between the poles of the cell to destabilize FtsZ filaments that have formed before they mature into polar Z rings. Prevents FtsZ polymerization.</text>
</comment>
<keyword evidence="10" id="KW-1185">Reference proteome</keyword>
<feature type="domain" description="Septum formation inhibitor MinC N-terminal" evidence="8">
    <location>
        <begin position="6"/>
        <end position="75"/>
    </location>
</feature>
<dbReference type="PANTHER" id="PTHR34108">
    <property type="entry name" value="SEPTUM SITE-DETERMINING PROTEIN MINC"/>
    <property type="match status" value="1"/>
</dbReference>
<dbReference type="GO" id="GO:0000902">
    <property type="term" value="P:cell morphogenesis"/>
    <property type="evidence" value="ECO:0007669"/>
    <property type="project" value="InterPro"/>
</dbReference>
<dbReference type="KEGG" id="lpv:HYN51_02065"/>
<dbReference type="RefSeq" id="WP_108899540.1">
    <property type="nucleotide sequence ID" value="NZ_CP029185.2"/>
</dbReference>
<dbReference type="GO" id="GO:0051302">
    <property type="term" value="P:regulation of cell division"/>
    <property type="evidence" value="ECO:0007669"/>
    <property type="project" value="InterPro"/>
</dbReference>
<dbReference type="InterPro" id="IPR005526">
    <property type="entry name" value="Septum_form_inhib_MinC_C"/>
</dbReference>
<organism evidence="9 10">
    <name type="scientific">Limnobaculum parvum</name>
    <dbReference type="NCBI Taxonomy" id="2172103"/>
    <lineage>
        <taxon>Bacteria</taxon>
        <taxon>Pseudomonadati</taxon>
        <taxon>Pseudomonadota</taxon>
        <taxon>Gammaproteobacteria</taxon>
        <taxon>Enterobacterales</taxon>
        <taxon>Budviciaceae</taxon>
        <taxon>Limnobaculum</taxon>
    </lineage>
</organism>
<dbReference type="InterPro" id="IPR007874">
    <property type="entry name" value="MinC_N"/>
</dbReference>
<dbReference type="Gene3D" id="2.160.20.70">
    <property type="match status" value="1"/>
</dbReference>
<sequence length="226" mass="24218">MSQSPVELKGSSFTLSVVHLNHSEPNIIREALTEKVKQAPAFLQNAPVVLNVAALTPDADWLQVQRAVTDAGLRVVGVSGFHSDEQKRSIQSAGLPLLTEGKASRVTKVATPPPPPPPKTRIISTPVRTGQQIYARGCDLVVISSVSSGAELIADGNIHVYGMMRGRALAGAGGDTSSQVFCTHLAAELVSVAGEYWLSDRIPSTFYERSARLFLQDNILTIESFN</sequence>
<keyword evidence="4 6" id="KW-0131">Cell cycle</keyword>
<evidence type="ECO:0000313" key="10">
    <source>
        <dbReference type="Proteomes" id="UP000244908"/>
    </source>
</evidence>
<dbReference type="InterPro" id="IPR036145">
    <property type="entry name" value="MinC_C_sf"/>
</dbReference>
<protein>
    <recommendedName>
        <fullName evidence="6">Probable septum site-determining protein MinC</fullName>
    </recommendedName>
</protein>
<dbReference type="Proteomes" id="UP000244908">
    <property type="component" value="Chromosome"/>
</dbReference>
<dbReference type="Gene3D" id="3.30.70.260">
    <property type="match status" value="1"/>
</dbReference>
<dbReference type="AlphaFoldDB" id="A0A2Y9TV01"/>
<feature type="domain" description="Septum formation inhibitor MinC C-terminal" evidence="7">
    <location>
        <begin position="122"/>
        <end position="223"/>
    </location>
</feature>
<name>A0A2Y9TV01_9GAMM</name>
<dbReference type="Pfam" id="PF03775">
    <property type="entry name" value="MinC_C"/>
    <property type="match status" value="1"/>
</dbReference>
<dbReference type="EMBL" id="CP029185">
    <property type="protein sequence ID" value="AWH87452.1"/>
    <property type="molecule type" value="Genomic_DNA"/>
</dbReference>
<dbReference type="GO" id="GO:1901891">
    <property type="term" value="P:regulation of cell septum assembly"/>
    <property type="evidence" value="ECO:0007669"/>
    <property type="project" value="InterPro"/>
</dbReference>
<evidence type="ECO:0000256" key="5">
    <source>
        <dbReference type="ARBA" id="ARBA00025606"/>
    </source>
</evidence>